<proteinExistence type="predicted"/>
<protein>
    <submittedName>
        <fullName evidence="2">Uncharacterized protein</fullName>
    </submittedName>
</protein>
<name>A0ABR1VF66_9PEZI</name>
<feature type="compositionally biased region" description="Low complexity" evidence="1">
    <location>
        <begin position="54"/>
        <end position="68"/>
    </location>
</feature>
<reference evidence="2 3" key="1">
    <citation type="submission" date="2023-01" db="EMBL/GenBank/DDBJ databases">
        <title>Analysis of 21 Apiospora genomes using comparative genomics revels a genus with tremendous synthesis potential of carbohydrate active enzymes and secondary metabolites.</title>
        <authorList>
            <person name="Sorensen T."/>
        </authorList>
    </citation>
    <scope>NUCLEOTIDE SEQUENCE [LARGE SCALE GENOMIC DNA]</scope>
    <source>
        <strain evidence="2 3">CBS 83171</strain>
    </source>
</reference>
<sequence>MTPLHHCARVSHPRSEFRHKTDYTFRTEDTSTASNRSSPRPRHSTHPATTNCISAPYSASSPAPTPAALRSNREEDASHGHLYCSSVWATRHRPDKTWVAVLDISGLRRVTAKVVGVAAHLEADGGAGAVVAVPEPAAGRAELGAHAHVVAVLVGVARVAEQHARAGVAAVGRAADGGLRGRRRGGGARGGARGRLAAFAAAIAATSMTLAARPGQLGSRATADAVVVGTGARFRPGAAGVVAPVPVPVGFEAGVFAAAPAVLTVTDSHFLFVSFLI</sequence>
<feature type="region of interest" description="Disordered" evidence="1">
    <location>
        <begin position="1"/>
        <end position="75"/>
    </location>
</feature>
<keyword evidence="3" id="KW-1185">Reference proteome</keyword>
<comment type="caution">
    <text evidence="2">The sequence shown here is derived from an EMBL/GenBank/DDBJ whole genome shotgun (WGS) entry which is preliminary data.</text>
</comment>
<feature type="compositionally biased region" description="Basic residues" evidence="1">
    <location>
        <begin position="1"/>
        <end position="12"/>
    </location>
</feature>
<evidence type="ECO:0000313" key="2">
    <source>
        <dbReference type="EMBL" id="KAK8068553.1"/>
    </source>
</evidence>
<organism evidence="2 3">
    <name type="scientific">Apiospora saccharicola</name>
    <dbReference type="NCBI Taxonomy" id="335842"/>
    <lineage>
        <taxon>Eukaryota</taxon>
        <taxon>Fungi</taxon>
        <taxon>Dikarya</taxon>
        <taxon>Ascomycota</taxon>
        <taxon>Pezizomycotina</taxon>
        <taxon>Sordariomycetes</taxon>
        <taxon>Xylariomycetidae</taxon>
        <taxon>Amphisphaeriales</taxon>
        <taxon>Apiosporaceae</taxon>
        <taxon>Apiospora</taxon>
    </lineage>
</organism>
<evidence type="ECO:0000313" key="3">
    <source>
        <dbReference type="Proteomes" id="UP001446871"/>
    </source>
</evidence>
<dbReference type="EMBL" id="JAQQWM010000004">
    <property type="protein sequence ID" value="KAK8068553.1"/>
    <property type="molecule type" value="Genomic_DNA"/>
</dbReference>
<feature type="compositionally biased region" description="Basic and acidic residues" evidence="1">
    <location>
        <begin position="13"/>
        <end position="29"/>
    </location>
</feature>
<dbReference type="Proteomes" id="UP001446871">
    <property type="component" value="Unassembled WGS sequence"/>
</dbReference>
<accession>A0ABR1VF66</accession>
<evidence type="ECO:0000256" key="1">
    <source>
        <dbReference type="SAM" id="MobiDB-lite"/>
    </source>
</evidence>
<gene>
    <name evidence="2" type="ORF">PG996_007665</name>
</gene>